<dbReference type="InterPro" id="IPR018201">
    <property type="entry name" value="Ketoacyl_synth_AS"/>
</dbReference>
<evidence type="ECO:0000259" key="9">
    <source>
        <dbReference type="PROSITE" id="PS50075"/>
    </source>
</evidence>
<feature type="active site" description="Proton acceptor; for dehydratase activity" evidence="6">
    <location>
        <position position="1341"/>
    </location>
</feature>
<dbReference type="InParanoid" id="G9MSJ7"/>
<dbReference type="EMBL" id="ABDF02000006">
    <property type="protein sequence ID" value="EHK23001.1"/>
    <property type="molecule type" value="Genomic_DNA"/>
</dbReference>
<dbReference type="SUPFAM" id="SSF52151">
    <property type="entry name" value="FabD/lysophospholipase-like"/>
    <property type="match status" value="1"/>
</dbReference>
<dbReference type="PANTHER" id="PTHR43775">
    <property type="entry name" value="FATTY ACID SYNTHASE"/>
    <property type="match status" value="1"/>
</dbReference>
<dbReference type="InterPro" id="IPR001227">
    <property type="entry name" value="Ac_transferase_dom_sf"/>
</dbReference>
<evidence type="ECO:0000313" key="12">
    <source>
        <dbReference type="EMBL" id="EHK23001.1"/>
    </source>
</evidence>
<dbReference type="InterPro" id="IPR009081">
    <property type="entry name" value="PP-bd_ACP"/>
</dbReference>
<sequence>MLLGSGDVLKPYLDSQRNALIIQLGNIEEMDSASVFVSGVVFSPQSRAPQKSYLDYIRTTLQGSALYIPLCQALSALPTTWHDLAIQQPKIDSLKHGLTNARHFSTWIETGETSGLESSMSGIVTLPLLTVIHTVQYVQYLRLSSIPHSDFLQSLRKSGVQGFCAGLIMAMVVASSKDETELIENAARAIRISLAIGAFGDFGAESTTTTSTTMVVRLRTGSEVEQITREFPESYVSAISDPKTISLIAPASQITAIQAYIEKMGLSFKMVHMRSNIHNPKNTILADELLNLCQHNSNFQLPDSDSLQVPVRSNRTGRVLSNCSLTAEIINTILTSSCNWDVVMNNLAQDLRQTGKQSHRIAMIGLGDCIPLPPFHKNMLDITKLDVMSLTHDPKRLTNGSGLSTPDLFPSSSIAVVGAACRLPGANTLEELWELISRGESRLESLREDRVKLEESFRASQDKDWTTKRKWFGNFVDGADEFDHGFFGISQKEAAYMDPQQRLLLTCAYEALDASGYLHDHRRENGDPIGCFIGASYTEYNENTNAYAPSAFAATGTIRAFLSGKISYHFGWTGPSEVIDTACSASLVAVHHACRAIQAGDCTMALAGGVNIITGIHNYIDLGRAGFLSKSGQCKPFDETADGYCRADGVGLVLLKPLKQAVADGDNILGVIPATATNQGGLSNGITVPHGEAQKALYRQIVKASGIEPEQVTYVESHGTGTQVGDPIEVASIRQVFGGPSRQSILHIGSLKANVGHSETAAGVASLLKVLAMFAHKGIPPQAGFRTLNPKIPALAPDNLKIATQLVPWEAKTRIACVNSYGASGSNAALLCAEWVSKSELPSPNSSTYPIFLSANTQDSLKTYANRLASYIQGSGKELDISSVSFTLSQRRKHHRVRWSTTAQTLSDLARQLKSGVGNDSVEVPKTKKSVVLAFSGQSKTKIGLDASLCNAYPKFRSHLENCNSILRKLGYSDIMSSLSQLEAVTDIVALHTGTFAVQYACAMCWLDGGLQVDAVIGHSLGELTALAVSGVLSLEDALGLVARRAALIESNWGPETGTMLAIYSDLDTVQRIIAKSETGTIEDGLEIACYNSSSAHIVVGKRSSVTRVEKLIDSDPQFLGTRYQRLDVSHGFHSRLTEPLLPDLMEYAKTLTFNKPRIPLETCTENPVDSITPNYITKHSRHAVYFTHAAQRLENRFGPCVWLEAGWHTPIISMTKKALAKPETHSFQSLSGSSVAITNVSASLWKQGFSTSWWGFLSPEKSKLDHIWLPPLTFQGVRHWLNHVDRAIEVQRLQTSTQVSDSKSSYQLIQLVNFLSTTGRDHEFGLYTQSEKYKNMVTGHAVRQRPLCPASMYMEAAVMCAQQRGFDFDEQAIRFRKIGFHSGLGCDDKIDVRVTLAEPSGATSWRFLVQSFRKGDANAKKTKHADGEFEASPKMPDFRIYEALILERMDGLLKDRKAEHLMKRTAYTLFSRVVEYAELLRGITSITLSSGQAVAEIEVPEEIFNSHESTVDRFMDAISLDTFIQVLGLLINTSGKTIGDEIFVATSIENMTILPCDFKSQRRWSVYAMFGMDGDRRAVGDVFVFSGDGKLAVFGSGISFTKIQASILEGLLDGSSPRLNATKARTPEHIVVPNGVSVIAKDELAKAQTSNQQVQSSLKEPQGLGHSFEDVKVLIASYIGLSASDIREDESFGSLGLDSLSAVELADELRVKFNIEVSASDILTIQVTELRKHFPSNEEESSAKTNSHSMTADELSKPTNEKVLTNGLPSGHANESINGHVNGYANGNSNGNTTGITNGHLDSQLKPRQYTRHRVETVMYKEIDGIQIPADIFIPLEPPSEIMPIALMIHGGGHLTLSRKAVRPPQTSFLLANGILPISLDYRLCPQVNVIDGAMTDVRDAYAWARKDVPELMQEKGIKVDPSRIVIIGWSTGGHLAMTTAWTTPAAGLPPPLAILAFYCPTHYDPSDESLRMGKEYQPRTMPMNEIRESLGPQTVTSHAFSSTDTSGLGWVKPGDPRSELVLALVKEKNGMALLLDGIPADGDTLKAPEPERVAAISPLAQVQKGNYRTPTFVIIGDEDEIVPFHTSVNFVNALNKQGVKNGFIPVPGQRHIYDLALTPGMAKWEDWVAPGYRFLFDILGISST</sequence>
<reference evidence="12 13" key="1">
    <citation type="journal article" date="2011" name="Genome Biol.">
        <title>Comparative genome sequence analysis underscores mycoparasitism as the ancestral life style of Trichoderma.</title>
        <authorList>
            <person name="Kubicek C.P."/>
            <person name="Herrera-Estrella A."/>
            <person name="Seidl-Seiboth V."/>
            <person name="Martinez D.A."/>
            <person name="Druzhinina I.S."/>
            <person name="Thon M."/>
            <person name="Zeilinger S."/>
            <person name="Casas-Flores S."/>
            <person name="Horwitz B.A."/>
            <person name="Mukherjee P.K."/>
            <person name="Mukherjee M."/>
            <person name="Kredics L."/>
            <person name="Alcaraz L.D."/>
            <person name="Aerts A."/>
            <person name="Antal Z."/>
            <person name="Atanasova L."/>
            <person name="Cervantes-Badillo M.G."/>
            <person name="Challacombe J."/>
            <person name="Chertkov O."/>
            <person name="McCluskey K."/>
            <person name="Coulpier F."/>
            <person name="Deshpande N."/>
            <person name="von Doehren H."/>
            <person name="Ebbole D.J."/>
            <person name="Esquivel-Naranjo E.U."/>
            <person name="Fekete E."/>
            <person name="Flipphi M."/>
            <person name="Glaser F."/>
            <person name="Gomez-Rodriguez E.Y."/>
            <person name="Gruber S."/>
            <person name="Han C."/>
            <person name="Henrissat B."/>
            <person name="Hermosa R."/>
            <person name="Hernandez-Onate M."/>
            <person name="Karaffa L."/>
            <person name="Kosti I."/>
            <person name="Le Crom S."/>
            <person name="Lindquist E."/>
            <person name="Lucas S."/>
            <person name="Luebeck M."/>
            <person name="Luebeck P.S."/>
            <person name="Margeot A."/>
            <person name="Metz B."/>
            <person name="Misra M."/>
            <person name="Nevalainen H."/>
            <person name="Omann M."/>
            <person name="Packer N."/>
            <person name="Perrone G."/>
            <person name="Uresti-Rivera E.E."/>
            <person name="Salamov A."/>
            <person name="Schmoll M."/>
            <person name="Seiboth B."/>
            <person name="Shapiro H."/>
            <person name="Sukno S."/>
            <person name="Tamayo-Ramos J.A."/>
            <person name="Tisch D."/>
            <person name="Wiest A."/>
            <person name="Wilkinson H.H."/>
            <person name="Zhang M."/>
            <person name="Coutinho P.M."/>
            <person name="Kenerley C.M."/>
            <person name="Monte E."/>
            <person name="Baker S.E."/>
            <person name="Grigoriev I.V."/>
        </authorList>
    </citation>
    <scope>NUCLEOTIDE SEQUENCE [LARGE SCALE GENOMIC DNA]</scope>
    <source>
        <strain evidence="13">Gv29-8 / FGSC 10586</strain>
    </source>
</reference>
<keyword evidence="4" id="KW-0808">Transferase</keyword>
<dbReference type="GO" id="GO:0008168">
    <property type="term" value="F:methyltransferase activity"/>
    <property type="evidence" value="ECO:0007669"/>
    <property type="project" value="UniProtKB-KW"/>
</dbReference>
<evidence type="ECO:0000256" key="5">
    <source>
        <dbReference type="ARBA" id="ARBA00023268"/>
    </source>
</evidence>
<feature type="region of interest" description="N-terminal hotdog fold" evidence="6">
    <location>
        <begin position="1307"/>
        <end position="1437"/>
    </location>
</feature>
<dbReference type="SUPFAM" id="SSF53901">
    <property type="entry name" value="Thiolase-like"/>
    <property type="match status" value="1"/>
</dbReference>
<dbReference type="InterPro" id="IPR049551">
    <property type="entry name" value="PKS_DH_C"/>
</dbReference>
<dbReference type="SMART" id="SM00825">
    <property type="entry name" value="PKS_KS"/>
    <property type="match status" value="1"/>
</dbReference>
<dbReference type="Pfam" id="PF16073">
    <property type="entry name" value="SAT"/>
    <property type="match status" value="1"/>
</dbReference>
<keyword evidence="13" id="KW-1185">Reference proteome</keyword>
<dbReference type="SMART" id="SM00823">
    <property type="entry name" value="PKS_PP"/>
    <property type="match status" value="1"/>
</dbReference>
<dbReference type="Gene3D" id="1.10.1200.10">
    <property type="entry name" value="ACP-like"/>
    <property type="match status" value="1"/>
</dbReference>
<dbReference type="GeneID" id="25791640"/>
<keyword evidence="7" id="KW-0175">Coiled coil</keyword>
<dbReference type="InterPro" id="IPR016035">
    <property type="entry name" value="Acyl_Trfase/lysoPLipase"/>
</dbReference>
<dbReference type="Proteomes" id="UP000007115">
    <property type="component" value="Unassembled WGS sequence"/>
</dbReference>
<dbReference type="InterPro" id="IPR006162">
    <property type="entry name" value="Ppantetheine_attach_site"/>
</dbReference>
<dbReference type="GO" id="GO:0004312">
    <property type="term" value="F:fatty acid synthase activity"/>
    <property type="evidence" value="ECO:0007669"/>
    <property type="project" value="TreeGrafter"/>
</dbReference>
<dbReference type="SMART" id="SM00827">
    <property type="entry name" value="PKS_AT"/>
    <property type="match status" value="1"/>
</dbReference>
<dbReference type="InterPro" id="IPR014043">
    <property type="entry name" value="Acyl_transferase_dom"/>
</dbReference>
<feature type="domain" description="PKS/mFAS DH" evidence="11">
    <location>
        <begin position="1307"/>
        <end position="1610"/>
    </location>
</feature>
<dbReference type="STRING" id="413071.G9MSJ7"/>
<dbReference type="Pfam" id="PF00109">
    <property type="entry name" value="ketoacyl-synt"/>
    <property type="match status" value="1"/>
</dbReference>
<dbReference type="Pfam" id="PF00326">
    <property type="entry name" value="Peptidase_S9"/>
    <property type="match status" value="1"/>
</dbReference>
<dbReference type="PROSITE" id="PS00606">
    <property type="entry name" value="KS3_1"/>
    <property type="match status" value="1"/>
</dbReference>
<dbReference type="Gene3D" id="3.40.366.10">
    <property type="entry name" value="Malonyl-Coenzyme A Acyl Carrier Protein, domain 2"/>
    <property type="match status" value="2"/>
</dbReference>
<dbReference type="HOGENOM" id="CLU_000022_6_3_1"/>
<dbReference type="VEuPathDB" id="FungiDB:TRIVIDRAFT_222260"/>
<feature type="coiled-coil region" evidence="7">
    <location>
        <begin position="436"/>
        <end position="463"/>
    </location>
</feature>
<dbReference type="Pfam" id="PF07859">
    <property type="entry name" value="Abhydrolase_3"/>
    <property type="match status" value="1"/>
</dbReference>
<evidence type="ECO:0000259" key="10">
    <source>
        <dbReference type="PROSITE" id="PS52004"/>
    </source>
</evidence>
<dbReference type="InterPro" id="IPR014030">
    <property type="entry name" value="Ketoacyl_synth_N"/>
</dbReference>
<dbReference type="Gene3D" id="3.40.47.10">
    <property type="match status" value="1"/>
</dbReference>
<dbReference type="InterPro" id="IPR042104">
    <property type="entry name" value="PKS_dehydratase_sf"/>
</dbReference>
<evidence type="ECO:0000256" key="8">
    <source>
        <dbReference type="SAM" id="MobiDB-lite"/>
    </source>
</evidence>
<dbReference type="InterPro" id="IPR032821">
    <property type="entry name" value="PKS_assoc"/>
</dbReference>
<dbReference type="Pfam" id="PF00698">
    <property type="entry name" value="Acyl_transf_1"/>
    <property type="match status" value="1"/>
</dbReference>
<dbReference type="OrthoDB" id="329835at2759"/>
<keyword evidence="3" id="KW-0489">Methyltransferase</keyword>
<dbReference type="Gene3D" id="3.10.129.110">
    <property type="entry name" value="Polyketide synthase dehydratase"/>
    <property type="match status" value="1"/>
</dbReference>
<dbReference type="PROSITE" id="PS52004">
    <property type="entry name" value="KS3_2"/>
    <property type="match status" value="1"/>
</dbReference>
<dbReference type="Gene3D" id="3.40.50.1820">
    <property type="entry name" value="alpha/beta hydrolase"/>
    <property type="match status" value="1"/>
</dbReference>
<dbReference type="GO" id="GO:0004315">
    <property type="term" value="F:3-oxoacyl-[acyl-carrier-protein] synthase activity"/>
    <property type="evidence" value="ECO:0007669"/>
    <property type="project" value="InterPro"/>
</dbReference>
<dbReference type="GO" id="GO:0044550">
    <property type="term" value="P:secondary metabolite biosynthetic process"/>
    <property type="evidence" value="ECO:0007669"/>
    <property type="project" value="UniProtKB-ARBA"/>
</dbReference>
<organism evidence="12 13">
    <name type="scientific">Hypocrea virens (strain Gv29-8 / FGSC 10586)</name>
    <name type="common">Gliocladium virens</name>
    <name type="synonym">Trichoderma virens</name>
    <dbReference type="NCBI Taxonomy" id="413071"/>
    <lineage>
        <taxon>Eukaryota</taxon>
        <taxon>Fungi</taxon>
        <taxon>Dikarya</taxon>
        <taxon>Ascomycota</taxon>
        <taxon>Pezizomycotina</taxon>
        <taxon>Sordariomycetes</taxon>
        <taxon>Hypocreomycetidae</taxon>
        <taxon>Hypocreales</taxon>
        <taxon>Hypocreaceae</taxon>
        <taxon>Trichoderma</taxon>
    </lineage>
</organism>
<dbReference type="GO" id="GO:0006633">
    <property type="term" value="P:fatty acid biosynthetic process"/>
    <property type="evidence" value="ECO:0007669"/>
    <property type="project" value="InterPro"/>
</dbReference>
<keyword evidence="5" id="KW-0511">Multifunctional enzyme</keyword>
<dbReference type="InterPro" id="IPR029058">
    <property type="entry name" value="AB_hydrolase_fold"/>
</dbReference>
<dbReference type="GO" id="GO:0032259">
    <property type="term" value="P:methylation"/>
    <property type="evidence" value="ECO:0007669"/>
    <property type="project" value="UniProtKB-KW"/>
</dbReference>
<keyword evidence="1" id="KW-0596">Phosphopantetheine</keyword>
<feature type="region of interest" description="Disordered" evidence="8">
    <location>
        <begin position="1734"/>
        <end position="1806"/>
    </location>
</feature>
<dbReference type="InterPro" id="IPR014031">
    <property type="entry name" value="Ketoacyl_synth_C"/>
</dbReference>
<name>G9MSJ7_HYPVG</name>
<dbReference type="OMA" id="GDPIGCF"/>
<dbReference type="Pfam" id="PF16197">
    <property type="entry name" value="KAsynt_C_assoc"/>
    <property type="match status" value="1"/>
</dbReference>
<keyword evidence="2" id="KW-0597">Phosphoprotein</keyword>
<evidence type="ECO:0000256" key="6">
    <source>
        <dbReference type="PROSITE-ProRule" id="PRU01363"/>
    </source>
</evidence>
<feature type="domain" description="Ketosynthase family 3 (KS3)" evidence="10">
    <location>
        <begin position="411"/>
        <end position="834"/>
    </location>
</feature>
<dbReference type="SUPFAM" id="SSF53474">
    <property type="entry name" value="alpha/beta-Hydrolases"/>
    <property type="match status" value="1"/>
</dbReference>
<dbReference type="GO" id="GO:0031177">
    <property type="term" value="F:phosphopantetheine binding"/>
    <property type="evidence" value="ECO:0007669"/>
    <property type="project" value="InterPro"/>
</dbReference>
<dbReference type="Pfam" id="PF14765">
    <property type="entry name" value="PS-DH"/>
    <property type="match status" value="1"/>
</dbReference>
<dbReference type="Pfam" id="PF02801">
    <property type="entry name" value="Ketoacyl-synt_C"/>
    <property type="match status" value="1"/>
</dbReference>
<evidence type="ECO:0000259" key="11">
    <source>
        <dbReference type="PROSITE" id="PS52019"/>
    </source>
</evidence>
<dbReference type="CDD" id="cd00833">
    <property type="entry name" value="PKS"/>
    <property type="match status" value="1"/>
</dbReference>
<proteinExistence type="predicted"/>
<gene>
    <name evidence="12" type="ORF">TRIVIDRAFT_222260</name>
</gene>
<feature type="region of interest" description="C-terminal hotdog fold" evidence="6">
    <location>
        <begin position="1459"/>
        <end position="1610"/>
    </location>
</feature>
<dbReference type="InterPro" id="IPR036736">
    <property type="entry name" value="ACP-like_sf"/>
</dbReference>
<dbReference type="eggNOG" id="KOG1202">
    <property type="taxonomic scope" value="Eukaryota"/>
</dbReference>
<evidence type="ECO:0000256" key="1">
    <source>
        <dbReference type="ARBA" id="ARBA00022450"/>
    </source>
</evidence>
<dbReference type="PROSITE" id="PS50075">
    <property type="entry name" value="CARRIER"/>
    <property type="match status" value="1"/>
</dbReference>
<feature type="compositionally biased region" description="Low complexity" evidence="8">
    <location>
        <begin position="1783"/>
        <end position="1800"/>
    </location>
</feature>
<comment type="caution">
    <text evidence="12">The sequence shown here is derived from an EMBL/GenBank/DDBJ whole genome shotgun (WGS) entry which is preliminary data.</text>
</comment>
<dbReference type="InterPro" id="IPR049900">
    <property type="entry name" value="PKS_mFAS_DH"/>
</dbReference>
<evidence type="ECO:0000256" key="7">
    <source>
        <dbReference type="SAM" id="Coils"/>
    </source>
</evidence>
<feature type="domain" description="Carrier" evidence="9">
    <location>
        <begin position="1666"/>
        <end position="1742"/>
    </location>
</feature>
<evidence type="ECO:0000256" key="2">
    <source>
        <dbReference type="ARBA" id="ARBA00022553"/>
    </source>
</evidence>
<dbReference type="GO" id="GO:0008236">
    <property type="term" value="F:serine-type peptidase activity"/>
    <property type="evidence" value="ECO:0007669"/>
    <property type="project" value="InterPro"/>
</dbReference>
<dbReference type="PROSITE" id="PS52019">
    <property type="entry name" value="PKS_MFAS_DH"/>
    <property type="match status" value="1"/>
</dbReference>
<accession>G9MSJ7</accession>
<dbReference type="InterPro" id="IPR013094">
    <property type="entry name" value="AB_hydrolase_3"/>
</dbReference>
<dbReference type="Gene3D" id="3.30.70.3290">
    <property type="match status" value="1"/>
</dbReference>
<dbReference type="InterPro" id="IPR016039">
    <property type="entry name" value="Thiolase-like"/>
</dbReference>
<evidence type="ECO:0000313" key="13">
    <source>
        <dbReference type="Proteomes" id="UP000007115"/>
    </source>
</evidence>
<dbReference type="GO" id="GO:0006508">
    <property type="term" value="P:proteolysis"/>
    <property type="evidence" value="ECO:0007669"/>
    <property type="project" value="InterPro"/>
</dbReference>
<dbReference type="SUPFAM" id="SSF47336">
    <property type="entry name" value="ACP-like"/>
    <property type="match status" value="1"/>
</dbReference>
<dbReference type="InterPro" id="IPR001375">
    <property type="entry name" value="Peptidase_S9_cat"/>
</dbReference>
<dbReference type="InterPro" id="IPR020806">
    <property type="entry name" value="PKS_PP-bd"/>
</dbReference>
<dbReference type="RefSeq" id="XP_013957201.1">
    <property type="nucleotide sequence ID" value="XM_014101726.1"/>
</dbReference>
<evidence type="ECO:0000256" key="3">
    <source>
        <dbReference type="ARBA" id="ARBA00022603"/>
    </source>
</evidence>
<dbReference type="InterPro" id="IPR032088">
    <property type="entry name" value="SAT"/>
</dbReference>
<feature type="active site" description="Proton donor; for dehydratase activity" evidence="6">
    <location>
        <position position="1522"/>
    </location>
</feature>
<protein>
    <submittedName>
        <fullName evidence="12">Polyketide synthase</fullName>
    </submittedName>
</protein>
<dbReference type="InterPro" id="IPR050091">
    <property type="entry name" value="PKS_NRPS_Biosynth_Enz"/>
</dbReference>
<dbReference type="PANTHER" id="PTHR43775:SF21">
    <property type="entry name" value="NON-REDUCING POLYKETIDE SYNTHASE AUSA-RELATED"/>
    <property type="match status" value="1"/>
</dbReference>
<dbReference type="InterPro" id="IPR020841">
    <property type="entry name" value="PKS_Beta-ketoAc_synthase_dom"/>
</dbReference>
<evidence type="ECO:0000256" key="4">
    <source>
        <dbReference type="ARBA" id="ARBA00022679"/>
    </source>
</evidence>
<dbReference type="Pfam" id="PF00550">
    <property type="entry name" value="PP-binding"/>
    <property type="match status" value="1"/>
</dbReference>
<dbReference type="PROSITE" id="PS00012">
    <property type="entry name" value="PHOSPHOPANTETHEINE"/>
    <property type="match status" value="1"/>
</dbReference>